<dbReference type="SUPFAM" id="SSF46565">
    <property type="entry name" value="Chaperone J-domain"/>
    <property type="match status" value="1"/>
</dbReference>
<keyword evidence="6" id="KW-1185">Reference proteome</keyword>
<proteinExistence type="predicted"/>
<evidence type="ECO:0000259" key="4">
    <source>
        <dbReference type="PROSITE" id="PS50076"/>
    </source>
</evidence>
<evidence type="ECO:0000313" key="6">
    <source>
        <dbReference type="Proteomes" id="UP000009170"/>
    </source>
</evidence>
<keyword evidence="3" id="KW-0732">Signal</keyword>
<dbReference type="InterPro" id="IPR050817">
    <property type="entry name" value="DjlA_DnaK_co-chaperone"/>
</dbReference>
<feature type="signal peptide" evidence="3">
    <location>
        <begin position="1"/>
        <end position="22"/>
    </location>
</feature>
<gene>
    <name evidence="5" type="ORF">OT_ostta05g00570</name>
</gene>
<accession>A0A090N3B7</accession>
<dbReference type="EMBL" id="CAID01000005">
    <property type="protein sequence ID" value="CEF97838.1"/>
    <property type="molecule type" value="Genomic_DNA"/>
</dbReference>
<evidence type="ECO:0000256" key="3">
    <source>
        <dbReference type="SAM" id="SignalP"/>
    </source>
</evidence>
<dbReference type="GeneID" id="9835111"/>
<feature type="transmembrane region" description="Helical" evidence="2">
    <location>
        <begin position="93"/>
        <end position="109"/>
    </location>
</feature>
<evidence type="ECO:0000256" key="2">
    <source>
        <dbReference type="SAM" id="Phobius"/>
    </source>
</evidence>
<keyword evidence="2" id="KW-1133">Transmembrane helix</keyword>
<dbReference type="InterPro" id="IPR001623">
    <property type="entry name" value="DnaJ_domain"/>
</dbReference>
<sequence length="443" mass="50515">MGLPWFRIVMIIVMLSSDDVEGALASIAHVVLSWSLRELLSVTQQCVMIPKLVKLGQVHPEAWRRAKIPWLGFAFHFAIAGAMQWGLYRGGSARLGLFLILTAYALPVFKSVMYPRLWTMVPFLGFVMYFVWTRDGVRELLVGLALFQGVSTLQETRGYYFGTSAAWSFVIWTVAFACTAPILVIFAVAYFNSPYFERMIKYRKRAKYARMWWWFERYAYVLGYESEEGDDPFTILGVRRTASTVEIRKRFRDLSLMYHPDKTGNDSVKREMFIKVQKAMEMITKGTFDDARPDAETMVQSRALATIKRCGSLWSLIVIWLALSVLQGIVFLGQRAHERRERELNPDASSSEANKYPEVHIGPTFVGSSILGFTKSRQNQRRGVENVNAGGARVVGNRRIATPHGQVPRFDEVEPTEPADPDAEGLRRRRTPMLDPVENVELD</sequence>
<feature type="transmembrane region" description="Helical" evidence="2">
    <location>
        <begin position="68"/>
        <end position="87"/>
    </location>
</feature>
<dbReference type="OrthoDB" id="10250354at2759"/>
<keyword evidence="2" id="KW-0812">Transmembrane</keyword>
<evidence type="ECO:0000313" key="5">
    <source>
        <dbReference type="EMBL" id="CEF97838.1"/>
    </source>
</evidence>
<name>A0A090N3B7_OSTTA</name>
<dbReference type="RefSeq" id="XP_003079153.2">
    <property type="nucleotide sequence ID" value="XM_003079105.2"/>
</dbReference>
<comment type="caution">
    <text evidence="5">The sequence shown here is derived from an EMBL/GenBank/DDBJ whole genome shotgun (WGS) entry which is preliminary data.</text>
</comment>
<dbReference type="InterPro" id="IPR036869">
    <property type="entry name" value="J_dom_sf"/>
</dbReference>
<dbReference type="AlphaFoldDB" id="A0A090N3B7"/>
<dbReference type="Proteomes" id="UP000009170">
    <property type="component" value="Unassembled WGS sequence"/>
</dbReference>
<feature type="transmembrane region" description="Helical" evidence="2">
    <location>
        <begin position="116"/>
        <end position="132"/>
    </location>
</feature>
<dbReference type="STRING" id="70448.A0A090N3B7"/>
<dbReference type="CDD" id="cd06257">
    <property type="entry name" value="DnaJ"/>
    <property type="match status" value="1"/>
</dbReference>
<protein>
    <submittedName>
        <fullName evidence="5">Translocation protein Sec63</fullName>
    </submittedName>
</protein>
<reference evidence="6" key="1">
    <citation type="journal article" date="2006" name="Proc. Natl. Acad. Sci. U.S.A.">
        <title>Genome analysis of the smallest free-living eukaryote Ostreococcus tauri unveils many unique features.</title>
        <authorList>
            <person name="Derelle E."/>
            <person name="Ferraz C."/>
            <person name="Rombauts S."/>
            <person name="Rouze P."/>
            <person name="Worden A.Z."/>
            <person name="Robbens S."/>
            <person name="Partensky F."/>
            <person name="Degroeve S."/>
            <person name="Echeynie S."/>
            <person name="Cooke R."/>
            <person name="Saeys Y."/>
            <person name="Wuyts J."/>
            <person name="Jabbari K."/>
            <person name="Bowler C."/>
            <person name="Panaud O."/>
            <person name="Piegu B."/>
            <person name="Ball S.G."/>
            <person name="Ral J.-P."/>
            <person name="Bouget F.-Y."/>
            <person name="Piganeau G."/>
            <person name="De Baets B."/>
            <person name="Picard A."/>
            <person name="Delseny M."/>
            <person name="Demaille J."/>
            <person name="Van de Peer Y."/>
            <person name="Moreau H."/>
        </authorList>
    </citation>
    <scope>NUCLEOTIDE SEQUENCE [LARGE SCALE GENOMIC DNA]</scope>
    <source>
        <strain evidence="6">OTTH 0595 / CCAP 157/2 / RCC745</strain>
    </source>
</reference>
<dbReference type="InParanoid" id="A0A090N3B7"/>
<feature type="chain" id="PRO_5001860648" evidence="3">
    <location>
        <begin position="23"/>
        <end position="443"/>
    </location>
</feature>
<organism evidence="5 6">
    <name type="scientific">Ostreococcus tauri</name>
    <name type="common">Marine green alga</name>
    <dbReference type="NCBI Taxonomy" id="70448"/>
    <lineage>
        <taxon>Eukaryota</taxon>
        <taxon>Viridiplantae</taxon>
        <taxon>Chlorophyta</taxon>
        <taxon>Mamiellophyceae</taxon>
        <taxon>Mamiellales</taxon>
        <taxon>Bathycoccaceae</taxon>
        <taxon>Ostreococcus</taxon>
    </lineage>
</organism>
<dbReference type="PRINTS" id="PR00625">
    <property type="entry name" value="JDOMAIN"/>
</dbReference>
<dbReference type="SMART" id="SM00271">
    <property type="entry name" value="DnaJ"/>
    <property type="match status" value="1"/>
</dbReference>
<dbReference type="PANTHER" id="PTHR24074">
    <property type="entry name" value="CO-CHAPERONE PROTEIN DJLA"/>
    <property type="match status" value="1"/>
</dbReference>
<feature type="region of interest" description="Disordered" evidence="1">
    <location>
        <begin position="398"/>
        <end position="443"/>
    </location>
</feature>
<keyword evidence="2" id="KW-0472">Membrane</keyword>
<dbReference type="Pfam" id="PF00226">
    <property type="entry name" value="DnaJ"/>
    <property type="match status" value="1"/>
</dbReference>
<feature type="domain" description="J" evidence="4">
    <location>
        <begin position="231"/>
        <end position="299"/>
    </location>
</feature>
<feature type="compositionally biased region" description="Acidic residues" evidence="1">
    <location>
        <begin position="413"/>
        <end position="423"/>
    </location>
</feature>
<feature type="transmembrane region" description="Helical" evidence="2">
    <location>
        <begin position="312"/>
        <end position="333"/>
    </location>
</feature>
<dbReference type="KEGG" id="ota:OT_ostta05g00570"/>
<feature type="transmembrane region" description="Helical" evidence="2">
    <location>
        <begin position="169"/>
        <end position="191"/>
    </location>
</feature>
<evidence type="ECO:0000256" key="1">
    <source>
        <dbReference type="SAM" id="MobiDB-lite"/>
    </source>
</evidence>
<dbReference type="Gene3D" id="1.10.287.110">
    <property type="entry name" value="DnaJ domain"/>
    <property type="match status" value="1"/>
</dbReference>
<dbReference type="PROSITE" id="PS50076">
    <property type="entry name" value="DNAJ_2"/>
    <property type="match status" value="1"/>
</dbReference>
<reference evidence="5 6" key="2">
    <citation type="journal article" date="2014" name="BMC Genomics">
        <title>An improved genome of the model marine alga Ostreococcus tauri unfolds by assessing Illumina de novo assemblies.</title>
        <authorList>
            <person name="Blanc-Mathieu R."/>
            <person name="Verhelst B."/>
            <person name="Derelle E."/>
            <person name="Rombauts S."/>
            <person name="Bouget F.Y."/>
            <person name="Carre I."/>
            <person name="Chateau A."/>
            <person name="Eyre-Walker A."/>
            <person name="Grimsley N."/>
            <person name="Moreau H."/>
            <person name="Piegu B."/>
            <person name="Rivals E."/>
            <person name="Schackwitz W."/>
            <person name="Van de Peer Y."/>
            <person name="Piganeau G."/>
        </authorList>
    </citation>
    <scope>NUCLEOTIDE SEQUENCE [LARGE SCALE GENOMIC DNA]</scope>
    <source>
        <strain evidence="6">OTTH 0595 / CCAP 157/2 / RCC745</strain>
    </source>
</reference>